<organism evidence="2 3">
    <name type="scientific">Dillenia turbinata</name>
    <dbReference type="NCBI Taxonomy" id="194707"/>
    <lineage>
        <taxon>Eukaryota</taxon>
        <taxon>Viridiplantae</taxon>
        <taxon>Streptophyta</taxon>
        <taxon>Embryophyta</taxon>
        <taxon>Tracheophyta</taxon>
        <taxon>Spermatophyta</taxon>
        <taxon>Magnoliopsida</taxon>
        <taxon>eudicotyledons</taxon>
        <taxon>Gunneridae</taxon>
        <taxon>Pentapetalae</taxon>
        <taxon>Dilleniales</taxon>
        <taxon>Dilleniaceae</taxon>
        <taxon>Dillenia</taxon>
    </lineage>
</organism>
<reference evidence="2 3" key="1">
    <citation type="submission" date="2023-12" db="EMBL/GenBank/DDBJ databases">
        <title>A high-quality genome assembly for Dillenia turbinata (Dilleniales).</title>
        <authorList>
            <person name="Chanderbali A."/>
        </authorList>
    </citation>
    <scope>NUCLEOTIDE SEQUENCE [LARGE SCALE GENOMIC DNA]</scope>
    <source>
        <strain evidence="2">LSX21</strain>
        <tissue evidence="2">Leaf</tissue>
    </source>
</reference>
<feature type="region of interest" description="Disordered" evidence="1">
    <location>
        <begin position="1"/>
        <end position="61"/>
    </location>
</feature>
<comment type="caution">
    <text evidence="2">The sequence shown here is derived from an EMBL/GenBank/DDBJ whole genome shotgun (WGS) entry which is preliminary data.</text>
</comment>
<feature type="compositionally biased region" description="Low complexity" evidence="1">
    <location>
        <begin position="194"/>
        <end position="204"/>
    </location>
</feature>
<feature type="compositionally biased region" description="Basic and acidic residues" evidence="1">
    <location>
        <begin position="89"/>
        <end position="106"/>
    </location>
</feature>
<feature type="region of interest" description="Disordered" evidence="1">
    <location>
        <begin position="86"/>
        <end position="179"/>
    </location>
</feature>
<feature type="compositionally biased region" description="Polar residues" evidence="1">
    <location>
        <begin position="1"/>
        <end position="12"/>
    </location>
</feature>
<evidence type="ECO:0000313" key="3">
    <source>
        <dbReference type="Proteomes" id="UP001370490"/>
    </source>
</evidence>
<dbReference type="PANTHER" id="PTHR34466:SF1">
    <property type="entry name" value="OS06G0609800 PROTEIN"/>
    <property type="match status" value="1"/>
</dbReference>
<proteinExistence type="predicted"/>
<evidence type="ECO:0000313" key="2">
    <source>
        <dbReference type="EMBL" id="KAK6920567.1"/>
    </source>
</evidence>
<sequence>MATAAFKSTTKRTPMGGKSSSSTEDSASSSKTHRRARSLSRFSRPLTGSSVDFEETPVRRGRFVNTVRGSGFPEISLDDLAMEFFPSKDSTETESERERVSRRRSEISPSMAESARQSVRRGRSVSRKGSCIGEKKSGASNGSSSRRRSVSVVRCQISDSESEADLTQNSGHFPNSKRIFSANNDMLKLQKPTLSSPRRLGRSLSQKDLSKMHDGYSSHSSTLTDDEARDGRSVKNGIEKTIRAVYSQKKMEHPTEDGSDGCLYEVMRKELQNAVEEIKMELGQTIVKTKASNVDCSEVDDSNVLEASAKRKQDLLAEIILEEQRGKELSKIVRDLIPNSKETAPVEKPLGSRKRSNDRGRMSKCLTEEAEKYIEEFLSNVEDTDISSFDGERSDGSSTLGSAIKSSDPVMQCREIEVLQGPVLSNSTPVEMDGVVLPWLQWETSESPNTYKKWTPKPSPLDSVQESSNTHDQSNCCTSGHGSWSNGVVDGPAKREGSIEKKLLVSGIYKNLSFSNEPRKPQFDLDCYLEFQRQDDILCERFKEHERIHSGGLLLCCRSLF</sequence>
<dbReference type="Proteomes" id="UP001370490">
    <property type="component" value="Unassembled WGS sequence"/>
</dbReference>
<gene>
    <name evidence="2" type="ORF">RJ641_014245</name>
</gene>
<accession>A0AAN8Z176</accession>
<dbReference type="EMBL" id="JBAMMX010000020">
    <property type="protein sequence ID" value="KAK6920567.1"/>
    <property type="molecule type" value="Genomic_DNA"/>
</dbReference>
<name>A0AAN8Z176_9MAGN</name>
<feature type="region of interest" description="Disordered" evidence="1">
    <location>
        <begin position="451"/>
        <end position="477"/>
    </location>
</feature>
<feature type="compositionally biased region" description="Low complexity" evidence="1">
    <location>
        <begin position="19"/>
        <end position="30"/>
    </location>
</feature>
<dbReference type="AlphaFoldDB" id="A0AAN8Z176"/>
<evidence type="ECO:0000256" key="1">
    <source>
        <dbReference type="SAM" id="MobiDB-lite"/>
    </source>
</evidence>
<feature type="compositionally biased region" description="Polar residues" evidence="1">
    <location>
        <begin position="462"/>
        <end position="477"/>
    </location>
</feature>
<feature type="region of interest" description="Disordered" evidence="1">
    <location>
        <begin position="191"/>
        <end position="232"/>
    </location>
</feature>
<keyword evidence="3" id="KW-1185">Reference proteome</keyword>
<dbReference type="PANTHER" id="PTHR34466">
    <property type="entry name" value="OS11G0129800 PROTEIN"/>
    <property type="match status" value="1"/>
</dbReference>
<feature type="region of interest" description="Disordered" evidence="1">
    <location>
        <begin position="343"/>
        <end position="362"/>
    </location>
</feature>
<protein>
    <submittedName>
        <fullName evidence="2">Uncharacterized protein</fullName>
    </submittedName>
</protein>